<proteinExistence type="predicted"/>
<keyword evidence="8" id="KW-0675">Receptor</keyword>
<dbReference type="Pfam" id="PF07714">
    <property type="entry name" value="PK_Tyr_Ser-Thr"/>
    <property type="match status" value="1"/>
</dbReference>
<keyword evidence="13" id="KW-1185">Reference proteome</keyword>
<dbReference type="InterPro" id="IPR000719">
    <property type="entry name" value="Prot_kinase_dom"/>
</dbReference>
<evidence type="ECO:0000313" key="13">
    <source>
        <dbReference type="Proteomes" id="UP000317650"/>
    </source>
</evidence>
<keyword evidence="2" id="KW-0433">Leucine-rich repeat</keyword>
<dbReference type="AlphaFoldDB" id="A0A4S8IAH9"/>
<evidence type="ECO:0000256" key="2">
    <source>
        <dbReference type="ARBA" id="ARBA00022614"/>
    </source>
</evidence>
<sequence length="398" mass="43969">MVGFVATRLPLPATSSSASPDLLAFSPSNSPVMEREPGEVEEGFSVALGYIYQTMKLGTLGIPSYRSFSLEELEAATNNFETSSLMGKGSHGQLYRGKLKDGSLVAIRCLKLKKSQNSQNFNHHIELISKLRYHHLVSALGHCFEYHPDDSSVSRLFLIFEYVTNGTLRSNISVEGHMLTWMQRISTAIGVAKGIQFLHGGIIPGLFANDLKITNILLDQNLIAKISSYNLPVLAENMKAMVLAGSSSSGLNEPGERHVNVQHSLWTKLTKHLDTIDIYDFGVILLEIVSGRPIISTNELDIMKDELQENIVADGTARRSIVDPVVSRQCCDESLKVVMEICLRCLSEEPTQRPSVEDVLWNLQFAAQVQESWRGDSQSSEESPLSLSQPPQSPIILN</sequence>
<organism evidence="12 13">
    <name type="scientific">Musa balbisiana</name>
    <name type="common">Banana</name>
    <dbReference type="NCBI Taxonomy" id="52838"/>
    <lineage>
        <taxon>Eukaryota</taxon>
        <taxon>Viridiplantae</taxon>
        <taxon>Streptophyta</taxon>
        <taxon>Embryophyta</taxon>
        <taxon>Tracheophyta</taxon>
        <taxon>Spermatophyta</taxon>
        <taxon>Magnoliopsida</taxon>
        <taxon>Liliopsida</taxon>
        <taxon>Zingiberales</taxon>
        <taxon>Musaceae</taxon>
        <taxon>Musa</taxon>
    </lineage>
</organism>
<reference evidence="12 13" key="1">
    <citation type="journal article" date="2019" name="Nat. Plants">
        <title>Genome sequencing of Musa balbisiana reveals subgenome evolution and function divergence in polyploid bananas.</title>
        <authorList>
            <person name="Yao X."/>
        </authorList>
    </citation>
    <scope>NUCLEOTIDE SEQUENCE [LARGE SCALE GENOMIC DNA]</scope>
    <source>
        <strain evidence="13">cv. DH-PKW</strain>
        <tissue evidence="12">Leaves</tissue>
    </source>
</reference>
<dbReference type="InterPro" id="IPR051824">
    <property type="entry name" value="LRR_Rcpt-Like_S/T_Kinase"/>
</dbReference>
<dbReference type="GO" id="GO:0005524">
    <property type="term" value="F:ATP binding"/>
    <property type="evidence" value="ECO:0007669"/>
    <property type="project" value="InterPro"/>
</dbReference>
<keyword evidence="7" id="KW-0472">Membrane</keyword>
<evidence type="ECO:0000256" key="3">
    <source>
        <dbReference type="ARBA" id="ARBA00022692"/>
    </source>
</evidence>
<evidence type="ECO:0000256" key="6">
    <source>
        <dbReference type="ARBA" id="ARBA00022989"/>
    </source>
</evidence>
<keyword evidence="5" id="KW-0677">Repeat</keyword>
<dbReference type="FunFam" id="3.30.200.20:FF:000285">
    <property type="entry name" value="Putative inactive leucine-rich repeat receptor-like protein kinase"/>
    <property type="match status" value="1"/>
</dbReference>
<dbReference type="FunFam" id="1.10.510.10:FF:000431">
    <property type="entry name" value="Putative inactive leucine-rich repeat receptor-like protein kinase"/>
    <property type="match status" value="1"/>
</dbReference>
<dbReference type="Gene3D" id="1.10.510.10">
    <property type="entry name" value="Transferase(Phosphotransferase) domain 1"/>
    <property type="match status" value="1"/>
</dbReference>
<keyword evidence="4" id="KW-0732">Signal</keyword>
<feature type="compositionally biased region" description="Low complexity" evidence="10">
    <location>
        <begin position="377"/>
        <end position="390"/>
    </location>
</feature>
<comment type="caution">
    <text evidence="12">The sequence shown here is derived from an EMBL/GenBank/DDBJ whole genome shotgun (WGS) entry which is preliminary data.</text>
</comment>
<dbReference type="Proteomes" id="UP000317650">
    <property type="component" value="Chromosome 2"/>
</dbReference>
<comment type="subcellular location">
    <subcellularLocation>
        <location evidence="1">Membrane</location>
        <topology evidence="1">Single-pass type I membrane protein</topology>
    </subcellularLocation>
</comment>
<evidence type="ECO:0000256" key="4">
    <source>
        <dbReference type="ARBA" id="ARBA00022729"/>
    </source>
</evidence>
<evidence type="ECO:0000259" key="11">
    <source>
        <dbReference type="PROSITE" id="PS50011"/>
    </source>
</evidence>
<evidence type="ECO:0000256" key="10">
    <source>
        <dbReference type="SAM" id="MobiDB-lite"/>
    </source>
</evidence>
<feature type="region of interest" description="Disordered" evidence="10">
    <location>
        <begin position="372"/>
        <end position="398"/>
    </location>
</feature>
<accession>A0A4S8IAH9</accession>
<dbReference type="SMART" id="SM00220">
    <property type="entry name" value="S_TKc"/>
    <property type="match status" value="1"/>
</dbReference>
<protein>
    <recommendedName>
        <fullName evidence="11">Protein kinase domain-containing protein</fullName>
    </recommendedName>
</protein>
<dbReference type="InterPro" id="IPR001245">
    <property type="entry name" value="Ser-Thr/Tyr_kinase_cat_dom"/>
</dbReference>
<dbReference type="PROSITE" id="PS50011">
    <property type="entry name" value="PROTEIN_KINASE_DOM"/>
    <property type="match status" value="1"/>
</dbReference>
<dbReference type="EMBL" id="PYDT01000011">
    <property type="protein sequence ID" value="THU45047.1"/>
    <property type="molecule type" value="Genomic_DNA"/>
</dbReference>
<name>A0A4S8IAH9_MUSBA</name>
<dbReference type="InterPro" id="IPR011009">
    <property type="entry name" value="Kinase-like_dom_sf"/>
</dbReference>
<evidence type="ECO:0000256" key="9">
    <source>
        <dbReference type="ARBA" id="ARBA00023180"/>
    </source>
</evidence>
<evidence type="ECO:0000256" key="8">
    <source>
        <dbReference type="ARBA" id="ARBA00023170"/>
    </source>
</evidence>
<feature type="domain" description="Protein kinase" evidence="11">
    <location>
        <begin position="80"/>
        <end position="365"/>
    </location>
</feature>
<evidence type="ECO:0000313" key="12">
    <source>
        <dbReference type="EMBL" id="THU45047.1"/>
    </source>
</evidence>
<keyword evidence="6" id="KW-1133">Transmembrane helix</keyword>
<keyword evidence="9" id="KW-0325">Glycoprotein</keyword>
<evidence type="ECO:0000256" key="1">
    <source>
        <dbReference type="ARBA" id="ARBA00004479"/>
    </source>
</evidence>
<dbReference type="Gene3D" id="3.30.200.20">
    <property type="entry name" value="Phosphorylase Kinase, domain 1"/>
    <property type="match status" value="1"/>
</dbReference>
<dbReference type="PANTHER" id="PTHR48006">
    <property type="entry name" value="LEUCINE-RICH REPEAT-CONTAINING PROTEIN DDB_G0281931-RELATED"/>
    <property type="match status" value="1"/>
</dbReference>
<evidence type="ECO:0000256" key="5">
    <source>
        <dbReference type="ARBA" id="ARBA00022737"/>
    </source>
</evidence>
<dbReference type="PANTHER" id="PTHR48006:SF84">
    <property type="entry name" value="REPEAT TRANSMEMBRANE PROTEIN KINASE, PUTATIVE, EXPRESSED-RELATED"/>
    <property type="match status" value="1"/>
</dbReference>
<dbReference type="GO" id="GO:0004672">
    <property type="term" value="F:protein kinase activity"/>
    <property type="evidence" value="ECO:0007669"/>
    <property type="project" value="InterPro"/>
</dbReference>
<gene>
    <name evidence="12" type="ORF">C4D60_Mb02t13760</name>
</gene>
<dbReference type="SUPFAM" id="SSF56112">
    <property type="entry name" value="Protein kinase-like (PK-like)"/>
    <property type="match status" value="1"/>
</dbReference>
<evidence type="ECO:0000256" key="7">
    <source>
        <dbReference type="ARBA" id="ARBA00023136"/>
    </source>
</evidence>
<dbReference type="GO" id="GO:0016020">
    <property type="term" value="C:membrane"/>
    <property type="evidence" value="ECO:0007669"/>
    <property type="project" value="UniProtKB-SubCell"/>
</dbReference>
<keyword evidence="3" id="KW-0812">Transmembrane</keyword>